<keyword evidence="3" id="KW-1185">Reference proteome</keyword>
<accession>G0QTX9</accession>
<evidence type="ECO:0000313" key="2">
    <source>
        <dbReference type="EMBL" id="EGR31338.1"/>
    </source>
</evidence>
<sequence length="208" mass="25107">MIKEVSKQIYIKIYKKNKKDPKYKSLWDNVEDEIQIMKQLNNNNVVKLHQIIDNDQKSKLYLVIDYCEHGELLKWNEQKLVFTHQNPFNNENVQYIKKVMLGACKGLDYCNKILYLQIIKQKKYIVKILYIEIQNPRTYQQMEILNLKFVISVLQNNFKMISKSLRVLKVLFILCPLKVFQNLTQRVDMMEKKLMFGLQVFVFIVWYI</sequence>
<dbReference type="PROSITE" id="PS50011">
    <property type="entry name" value="PROTEIN_KINASE_DOM"/>
    <property type="match status" value="1"/>
</dbReference>
<dbReference type="AlphaFoldDB" id="G0QTX9"/>
<protein>
    <submittedName>
        <fullName evidence="2">Protein kinase domain protein</fullName>
        <ecNumber evidence="2">2.7.11.1</ecNumber>
    </submittedName>
</protein>
<dbReference type="GO" id="GO:0004674">
    <property type="term" value="F:protein serine/threonine kinase activity"/>
    <property type="evidence" value="ECO:0007669"/>
    <property type="project" value="UniProtKB-EC"/>
</dbReference>
<dbReference type="Proteomes" id="UP000008983">
    <property type="component" value="Unassembled WGS sequence"/>
</dbReference>
<proteinExistence type="predicted"/>
<dbReference type="STRING" id="857967.G0QTX9"/>
<dbReference type="Gene3D" id="1.10.510.10">
    <property type="entry name" value="Transferase(Phosphotransferase) domain 1"/>
    <property type="match status" value="1"/>
</dbReference>
<dbReference type="InParanoid" id="G0QTX9"/>
<dbReference type="OrthoDB" id="68483at2759"/>
<reference evidence="2 3" key="1">
    <citation type="submission" date="2011-07" db="EMBL/GenBank/DDBJ databases">
        <authorList>
            <person name="Coyne R."/>
            <person name="Brami D."/>
            <person name="Johnson J."/>
            <person name="Hostetler J."/>
            <person name="Hannick L."/>
            <person name="Clark T."/>
            <person name="Cassidy-Hanley D."/>
            <person name="Inman J."/>
        </authorList>
    </citation>
    <scope>NUCLEOTIDE SEQUENCE [LARGE SCALE GENOMIC DNA]</scope>
    <source>
        <strain evidence="2 3">G5</strain>
    </source>
</reference>
<dbReference type="GO" id="GO:0005524">
    <property type="term" value="F:ATP binding"/>
    <property type="evidence" value="ECO:0007669"/>
    <property type="project" value="InterPro"/>
</dbReference>
<organism evidence="2 3">
    <name type="scientific">Ichthyophthirius multifiliis</name>
    <name type="common">White spot disease agent</name>
    <name type="synonym">Ich</name>
    <dbReference type="NCBI Taxonomy" id="5932"/>
    <lineage>
        <taxon>Eukaryota</taxon>
        <taxon>Sar</taxon>
        <taxon>Alveolata</taxon>
        <taxon>Ciliophora</taxon>
        <taxon>Intramacronucleata</taxon>
        <taxon>Oligohymenophorea</taxon>
        <taxon>Hymenostomatida</taxon>
        <taxon>Ophryoglenina</taxon>
        <taxon>Ichthyophthirius</taxon>
    </lineage>
</organism>
<gene>
    <name evidence="2" type="ORF">IMG5_112750</name>
</gene>
<dbReference type="GeneID" id="14907476"/>
<dbReference type="Pfam" id="PF00069">
    <property type="entry name" value="Pkinase"/>
    <property type="match status" value="1"/>
</dbReference>
<dbReference type="InterPro" id="IPR000719">
    <property type="entry name" value="Prot_kinase_dom"/>
</dbReference>
<feature type="domain" description="Protein kinase" evidence="1">
    <location>
        <begin position="1"/>
        <end position="208"/>
    </location>
</feature>
<dbReference type="RefSeq" id="XP_004034824.1">
    <property type="nucleotide sequence ID" value="XM_004034776.1"/>
</dbReference>
<dbReference type="SUPFAM" id="SSF56112">
    <property type="entry name" value="Protein kinase-like (PK-like)"/>
    <property type="match status" value="1"/>
</dbReference>
<keyword evidence="2" id="KW-0808">Transferase</keyword>
<dbReference type="InterPro" id="IPR011009">
    <property type="entry name" value="Kinase-like_dom_sf"/>
</dbReference>
<keyword evidence="2" id="KW-0418">Kinase</keyword>
<name>G0QTX9_ICHMU</name>
<dbReference type="EMBL" id="GL983882">
    <property type="protein sequence ID" value="EGR31338.1"/>
    <property type="molecule type" value="Genomic_DNA"/>
</dbReference>
<evidence type="ECO:0000259" key="1">
    <source>
        <dbReference type="PROSITE" id="PS50011"/>
    </source>
</evidence>
<dbReference type="EC" id="2.7.11.1" evidence="2"/>
<evidence type="ECO:0000313" key="3">
    <source>
        <dbReference type="Proteomes" id="UP000008983"/>
    </source>
</evidence>